<organism evidence="2 3">
    <name type="scientific">Ditylenchus dipsaci</name>
    <dbReference type="NCBI Taxonomy" id="166011"/>
    <lineage>
        <taxon>Eukaryota</taxon>
        <taxon>Metazoa</taxon>
        <taxon>Ecdysozoa</taxon>
        <taxon>Nematoda</taxon>
        <taxon>Chromadorea</taxon>
        <taxon>Rhabditida</taxon>
        <taxon>Tylenchina</taxon>
        <taxon>Tylenchomorpha</taxon>
        <taxon>Sphaerularioidea</taxon>
        <taxon>Anguinidae</taxon>
        <taxon>Anguininae</taxon>
        <taxon>Ditylenchus</taxon>
    </lineage>
</organism>
<name>A0A915DMI8_9BILA</name>
<evidence type="ECO:0000313" key="3">
    <source>
        <dbReference type="WBParaSite" id="jg20943"/>
    </source>
</evidence>
<dbReference type="Proteomes" id="UP000887574">
    <property type="component" value="Unplaced"/>
</dbReference>
<dbReference type="WBParaSite" id="jg20943">
    <property type="protein sequence ID" value="jg20943"/>
    <property type="gene ID" value="jg20943"/>
</dbReference>
<dbReference type="InterPro" id="IPR031736">
    <property type="entry name" value="REXO1-like_dom"/>
</dbReference>
<sequence>MARPALSLAPGKALAPLDPHNKKVSYVRGLSIFRNYAMKFSAQKVAVKMKPWIRLFDKKKIFGQNLAGPAATHANEGISHNDVLAGRHGNNISIAIKRSKRDEKSHISEADFYLALRDRYLMSKEQLYENGYPIWVDDLTKRLVAIKPSEGRRQRYVADENLKRVCSRCGFEYRLTKDGMYASEVDAECIFHFGKAWKKRYNGTVDTRYTCCEQDLSIKGCTVMERHITDTIRQSTLHQYVETPRL</sequence>
<accession>A0A915DMI8</accession>
<proteinExistence type="predicted"/>
<evidence type="ECO:0000259" key="1">
    <source>
        <dbReference type="Pfam" id="PF15870"/>
    </source>
</evidence>
<reference evidence="3" key="1">
    <citation type="submission" date="2022-11" db="UniProtKB">
        <authorList>
            <consortium name="WormBaseParasite"/>
        </authorList>
    </citation>
    <scope>IDENTIFICATION</scope>
</reference>
<keyword evidence="2" id="KW-1185">Reference proteome</keyword>
<dbReference type="AlphaFoldDB" id="A0A915DMI8"/>
<evidence type="ECO:0000313" key="2">
    <source>
        <dbReference type="Proteomes" id="UP000887574"/>
    </source>
</evidence>
<feature type="domain" description="RNA exonuclease 1 homolog-like" evidence="1">
    <location>
        <begin position="68"/>
        <end position="146"/>
    </location>
</feature>
<dbReference type="Pfam" id="PF15870">
    <property type="entry name" value="EloA-BP1"/>
    <property type="match status" value="1"/>
</dbReference>
<protein>
    <submittedName>
        <fullName evidence="3">Elongin A binding-protein 1 domain-containing protein</fullName>
    </submittedName>
</protein>